<dbReference type="GeneID" id="19243960"/>
<evidence type="ECO:0000313" key="2">
    <source>
        <dbReference type="Proteomes" id="UP000019373"/>
    </source>
</evidence>
<evidence type="ECO:0008006" key="3">
    <source>
        <dbReference type="Google" id="ProtNLM"/>
    </source>
</evidence>
<dbReference type="HOGENOM" id="CLU_721656_0_0_1"/>
<keyword evidence="2" id="KW-1185">Reference proteome</keyword>
<dbReference type="EMBL" id="KE720977">
    <property type="protein sequence ID" value="ERF73129.1"/>
    <property type="molecule type" value="Genomic_DNA"/>
</dbReference>
<dbReference type="AlphaFoldDB" id="U1HUZ5"/>
<dbReference type="eggNOG" id="ENOG502QWMA">
    <property type="taxonomic scope" value="Eukaryota"/>
</dbReference>
<dbReference type="OrthoDB" id="5125733at2759"/>
<proteinExistence type="predicted"/>
<dbReference type="PANTHER" id="PTHR33112:SF16">
    <property type="entry name" value="HETEROKARYON INCOMPATIBILITY DOMAIN-CONTAINING PROTEIN"/>
    <property type="match status" value="1"/>
</dbReference>
<accession>U1HUZ5</accession>
<name>U1HUZ5_ENDPU</name>
<dbReference type="RefSeq" id="XP_007801228.1">
    <property type="nucleotide sequence ID" value="XM_007803037.1"/>
</dbReference>
<sequence length="383" mass="43479">MTIYAAHSPRCDHGFLNTRTLEGDDMPSTKSSIIDFPCPDGELGHLIVRKYKLYEPSGEPLENRAWALQERTLSPRVLAYGSWQVWWKCCSALLCDGGTVDNFGRKGASLVSLAGDLDQEWSWEMWEDLVSDYTRRGLSVPSDKLPAFSAIASRFQEIFHDDYCAGLWRSKLTEGLQWSVNEPELFRPEEYRAPTWSWASVFGDVLFPNKPPNEGIFDIEIHRTEIIEWKVTLANTANPFGRVIDGTLRMKGIVKKLDWDGAQRIPREGFDRSAESEHSIAYFLSTIASAYPDCAAQKLYNINKVTPESDSPPQETIFWMGIEEGKTFMTRPIVCIALDGQLAIMLEELYDGTYARTGLMVFDTSKDMKTYFEACQVSEVVIR</sequence>
<protein>
    <recommendedName>
        <fullName evidence="3">Heterokaryon incompatibility domain-containing protein</fullName>
    </recommendedName>
</protein>
<dbReference type="Proteomes" id="UP000019373">
    <property type="component" value="Unassembled WGS sequence"/>
</dbReference>
<organism evidence="1 2">
    <name type="scientific">Endocarpon pusillum (strain Z07020 / HMAS-L-300199)</name>
    <name type="common">Lichen-forming fungus</name>
    <dbReference type="NCBI Taxonomy" id="1263415"/>
    <lineage>
        <taxon>Eukaryota</taxon>
        <taxon>Fungi</taxon>
        <taxon>Dikarya</taxon>
        <taxon>Ascomycota</taxon>
        <taxon>Pezizomycotina</taxon>
        <taxon>Eurotiomycetes</taxon>
        <taxon>Chaetothyriomycetidae</taxon>
        <taxon>Verrucariales</taxon>
        <taxon>Verrucariaceae</taxon>
        <taxon>Endocarpon</taxon>
    </lineage>
</organism>
<dbReference type="OMA" id="SETIIAW"/>
<dbReference type="PANTHER" id="PTHR33112">
    <property type="entry name" value="DOMAIN PROTEIN, PUTATIVE-RELATED"/>
    <property type="match status" value="1"/>
</dbReference>
<evidence type="ECO:0000313" key="1">
    <source>
        <dbReference type="EMBL" id="ERF73129.1"/>
    </source>
</evidence>
<reference evidence="2" key="1">
    <citation type="journal article" date="2014" name="BMC Genomics">
        <title>Genome characteristics reveal the impact of lichenization on lichen-forming fungus Endocarpon pusillum Hedwig (Verrucariales, Ascomycota).</title>
        <authorList>
            <person name="Wang Y.-Y."/>
            <person name="Liu B."/>
            <person name="Zhang X.-Y."/>
            <person name="Zhou Q.-M."/>
            <person name="Zhang T."/>
            <person name="Li H."/>
            <person name="Yu Y.-F."/>
            <person name="Zhang X.-L."/>
            <person name="Hao X.-Y."/>
            <person name="Wang M."/>
            <person name="Wang L."/>
            <person name="Wei J.-C."/>
        </authorList>
    </citation>
    <scope>NUCLEOTIDE SEQUENCE [LARGE SCALE GENOMIC DNA]</scope>
    <source>
        <strain evidence="2">Z07020 / HMAS-L-300199</strain>
    </source>
</reference>
<gene>
    <name evidence="1" type="ORF">EPUS_09127</name>
</gene>